<organism evidence="1 2">
    <name type="scientific">Staphylococcus phage CF5</name>
    <dbReference type="NCBI Taxonomy" id="3113739"/>
    <lineage>
        <taxon>Viruses</taxon>
        <taxon>Duplodnaviria</taxon>
        <taxon>Heunggongvirae</taxon>
        <taxon>Uroviricota</taxon>
        <taxon>Caudoviricetes</taxon>
        <taxon>Herelleviridae</taxon>
        <taxon>Twortvirinae</taxon>
        <taxon>Silviavirus</taxon>
    </lineage>
</organism>
<protein>
    <recommendedName>
        <fullName evidence="3">Terminal repeat-encoded protein</fullName>
    </recommendedName>
</protein>
<dbReference type="Proteomes" id="UP001432109">
    <property type="component" value="Segment"/>
</dbReference>
<sequence>MNTLNYLQNELKKDGYNLTIEELMNVMDIEADDINHPVNVEWFKQESQDNYVGLLEDIKEELEVFC</sequence>
<evidence type="ECO:0008006" key="3">
    <source>
        <dbReference type="Google" id="ProtNLM"/>
    </source>
</evidence>
<name>A0AAX4J7M0_9CAUD</name>
<evidence type="ECO:0000313" key="2">
    <source>
        <dbReference type="Proteomes" id="UP001432109"/>
    </source>
</evidence>
<gene>
    <name evidence="1" type="ORF">CF5_0019</name>
</gene>
<proteinExistence type="predicted"/>
<reference evidence="1" key="1">
    <citation type="submission" date="2023-12" db="EMBL/GenBank/DDBJ databases">
        <title>Isolation and Characterisation of Novel Lytic Bacteriophages for therapeutic applications in Prosthetic Joint Infections.</title>
        <authorList>
            <person name="Burton N."/>
            <person name="Melo L.D.R."/>
            <person name="Pearce B."/>
            <person name="Tadesse M.D."/>
            <person name="Vryonis E."/>
            <person name="Sagona A."/>
        </authorList>
    </citation>
    <scope>NUCLEOTIDE SEQUENCE</scope>
</reference>
<accession>A0AAX4J7M0</accession>
<evidence type="ECO:0000313" key="1">
    <source>
        <dbReference type="EMBL" id="WRW34756.1"/>
    </source>
</evidence>
<dbReference type="EMBL" id="PP034390">
    <property type="protein sequence ID" value="WRW34756.1"/>
    <property type="molecule type" value="Genomic_DNA"/>
</dbReference>